<evidence type="ECO:0000259" key="2">
    <source>
        <dbReference type="Pfam" id="PF04984"/>
    </source>
</evidence>
<sequence>MALGGGTFTAQNKVLPGTYVNVISRNSIKNNTESGVVAMPICLDWGPDDKIFEVTADEFEKVALEVFGRSPYDGNLINVREVFKHSTKGLFFKINNSGAKAGCKYADAKCKGSRGNSIKIVIKKNIDQTEKYDVSTYMDTTLVDIQTVASSGELKDNAFIEWKESFELEETAGTFLTGGTGGINDKPTNEAHTMFMQLLENYAFNVVVVMETDTKLQEVYKSWTIRMRDEMGIKFQTVMYNCEADYEGIINVMNTKDVIPWVAGAEAACGVNKACTNMLYDGELEEINCQYTQAELENAITSGKFVIHKCGDELRVLRDINSLTTVTEDKGSIFQENQTIRVIDYIADNVASVFNSKYIGKIPNDDAGRNSLRNDIREVFKHLESVRAIEDFSEEDISVERGTERRSVVILTNVTVIGLMDKLYMTTVIN</sequence>
<evidence type="ECO:0000313" key="5">
    <source>
        <dbReference type="EMBL" id="RHA54504.1"/>
    </source>
</evidence>
<dbReference type="Gene3D" id="3.40.50.11790">
    <property type="match status" value="1"/>
</dbReference>
<dbReference type="Gene3D" id="3.30.1490.360">
    <property type="match status" value="1"/>
</dbReference>
<organism evidence="5 6">
    <name type="scientific">Eubacterium ventriosum</name>
    <dbReference type="NCBI Taxonomy" id="39496"/>
    <lineage>
        <taxon>Bacteria</taxon>
        <taxon>Bacillati</taxon>
        <taxon>Bacillota</taxon>
        <taxon>Clostridia</taxon>
        <taxon>Eubacteriales</taxon>
        <taxon>Eubacteriaceae</taxon>
        <taxon>Eubacterium</taxon>
    </lineage>
</organism>
<feature type="domain" description="Phage tail sheath protein-like beta-sandwich" evidence="3">
    <location>
        <begin position="98"/>
        <end position="180"/>
    </location>
</feature>
<dbReference type="Gene3D" id="3.30.1370.220">
    <property type="match status" value="1"/>
</dbReference>
<dbReference type="Pfam" id="PF04984">
    <property type="entry name" value="Phage_sheath_1"/>
    <property type="match status" value="1"/>
</dbReference>
<evidence type="ECO:0000256" key="1">
    <source>
        <dbReference type="ARBA" id="ARBA00008005"/>
    </source>
</evidence>
<dbReference type="Gene3D" id="2.60.40.4290">
    <property type="match status" value="1"/>
</dbReference>
<proteinExistence type="inferred from homology"/>
<comment type="similarity">
    <text evidence="1">Belongs to the myoviridae tail sheath protein family.</text>
</comment>
<dbReference type="InterPro" id="IPR035089">
    <property type="entry name" value="Phage_sheath_subtilisin"/>
</dbReference>
<dbReference type="InterPro" id="IPR020287">
    <property type="entry name" value="Tail_sheath_C"/>
</dbReference>
<comment type="caution">
    <text evidence="5">The sequence shown here is derived from an EMBL/GenBank/DDBJ whole genome shotgun (WGS) entry which is preliminary data.</text>
</comment>
<dbReference type="Pfam" id="PF17481">
    <property type="entry name" value="Phage_sheath_domII"/>
    <property type="match status" value="1"/>
</dbReference>
<protein>
    <submittedName>
        <fullName evidence="5">Phage tail protein</fullName>
    </submittedName>
</protein>
<feature type="domain" description="Tail sheath protein C-terminal" evidence="4">
    <location>
        <begin position="329"/>
        <end position="429"/>
    </location>
</feature>
<dbReference type="InterPro" id="IPR035326">
    <property type="entry name" value="Beta_sandwich_Seath"/>
</dbReference>
<evidence type="ECO:0000259" key="3">
    <source>
        <dbReference type="Pfam" id="PF17481"/>
    </source>
</evidence>
<dbReference type="Proteomes" id="UP000284598">
    <property type="component" value="Unassembled WGS sequence"/>
</dbReference>
<dbReference type="AlphaFoldDB" id="A0A413S066"/>
<gene>
    <name evidence="5" type="ORF">DW929_07430</name>
</gene>
<dbReference type="Gene3D" id="3.30.360.90">
    <property type="match status" value="1"/>
</dbReference>
<feature type="domain" description="Tail sheath protein subtilisin-like" evidence="2">
    <location>
        <begin position="186"/>
        <end position="322"/>
    </location>
</feature>
<accession>A0A413S066</accession>
<evidence type="ECO:0000259" key="4">
    <source>
        <dbReference type="Pfam" id="PF17482"/>
    </source>
</evidence>
<name>A0A413S066_9FIRM</name>
<dbReference type="Pfam" id="PF17482">
    <property type="entry name" value="Phage_sheath_1C"/>
    <property type="match status" value="1"/>
</dbReference>
<evidence type="ECO:0000313" key="6">
    <source>
        <dbReference type="Proteomes" id="UP000284598"/>
    </source>
</evidence>
<reference evidence="5 6" key="1">
    <citation type="submission" date="2018-08" db="EMBL/GenBank/DDBJ databases">
        <title>A genome reference for cultivated species of the human gut microbiota.</title>
        <authorList>
            <person name="Zou Y."/>
            <person name="Xue W."/>
            <person name="Luo G."/>
        </authorList>
    </citation>
    <scope>NUCLEOTIDE SEQUENCE [LARGE SCALE GENOMIC DNA]</scope>
    <source>
        <strain evidence="5 6">AM43-2</strain>
    </source>
</reference>
<dbReference type="EMBL" id="QSFO01000007">
    <property type="protein sequence ID" value="RHA54504.1"/>
    <property type="molecule type" value="Genomic_DNA"/>
</dbReference>
<dbReference type="RefSeq" id="WP_118025355.1">
    <property type="nucleotide sequence ID" value="NZ_QSFO01000007.1"/>
</dbReference>